<dbReference type="Pfam" id="PF06781">
    <property type="entry name" value="CrgA"/>
    <property type="match status" value="1"/>
</dbReference>
<dbReference type="Proteomes" id="UP001172708">
    <property type="component" value="Unassembled WGS sequence"/>
</dbReference>
<feature type="transmembrane region" description="Helical" evidence="7">
    <location>
        <begin position="29"/>
        <end position="50"/>
    </location>
</feature>
<name>A0ABT8GGG5_9MICO</name>
<comment type="similarity">
    <text evidence="7">Belongs to the CrgA family.</text>
</comment>
<keyword evidence="10" id="KW-1185">Reference proteome</keyword>
<dbReference type="GO" id="GO:0051301">
    <property type="term" value="P:cell division"/>
    <property type="evidence" value="ECO:0007669"/>
    <property type="project" value="UniProtKB-KW"/>
</dbReference>
<comment type="function">
    <text evidence="7">Involved in cell division.</text>
</comment>
<keyword evidence="5 7" id="KW-0472">Membrane</keyword>
<organism evidence="9 10">
    <name type="scientific">Demequina muriae</name>
    <dbReference type="NCBI Taxonomy" id="3051664"/>
    <lineage>
        <taxon>Bacteria</taxon>
        <taxon>Bacillati</taxon>
        <taxon>Actinomycetota</taxon>
        <taxon>Actinomycetes</taxon>
        <taxon>Micrococcales</taxon>
        <taxon>Demequinaceae</taxon>
        <taxon>Demequina</taxon>
    </lineage>
</organism>
<gene>
    <name evidence="7" type="primary">crgA</name>
    <name evidence="9" type="ORF">QQX02_06300</name>
</gene>
<evidence type="ECO:0000256" key="8">
    <source>
        <dbReference type="SAM" id="MobiDB-lite"/>
    </source>
</evidence>
<keyword evidence="2 7" id="KW-0132">Cell division</keyword>
<evidence type="ECO:0000313" key="10">
    <source>
        <dbReference type="Proteomes" id="UP001172708"/>
    </source>
</evidence>
<keyword evidence="3 7" id="KW-0812">Transmembrane</keyword>
<feature type="region of interest" description="Disordered" evidence="8">
    <location>
        <begin position="1"/>
        <end position="25"/>
    </location>
</feature>
<dbReference type="HAMAP" id="MF_00631">
    <property type="entry name" value="CrgA"/>
    <property type="match status" value="1"/>
</dbReference>
<accession>A0ABT8GGG5</accession>
<keyword evidence="4 7" id="KW-1133">Transmembrane helix</keyword>
<evidence type="ECO:0000313" key="9">
    <source>
        <dbReference type="EMBL" id="MDN4480530.1"/>
    </source>
</evidence>
<dbReference type="InterPro" id="IPR009619">
    <property type="entry name" value="CrgA"/>
</dbReference>
<evidence type="ECO:0000256" key="4">
    <source>
        <dbReference type="ARBA" id="ARBA00022989"/>
    </source>
</evidence>
<comment type="subcellular location">
    <subcellularLocation>
        <location evidence="7">Cell membrane</location>
        <topology evidence="7">Multi-pass membrane protein</topology>
    </subcellularLocation>
</comment>
<keyword evidence="1 7" id="KW-1003">Cell membrane</keyword>
<reference evidence="9" key="1">
    <citation type="submission" date="2023-06" db="EMBL/GenBank/DDBJ databases">
        <title>Egi l300058.</title>
        <authorList>
            <person name="Gao L."/>
            <person name="Fang B.-Z."/>
            <person name="Li W.-J."/>
        </authorList>
    </citation>
    <scope>NUCLEOTIDE SEQUENCE</scope>
    <source>
        <strain evidence="9">EGI L300058</strain>
    </source>
</reference>
<proteinExistence type="inferred from homology"/>
<evidence type="ECO:0000256" key="1">
    <source>
        <dbReference type="ARBA" id="ARBA00022475"/>
    </source>
</evidence>
<keyword evidence="6 7" id="KW-0131">Cell cycle</keyword>
<evidence type="ECO:0000256" key="6">
    <source>
        <dbReference type="ARBA" id="ARBA00023306"/>
    </source>
</evidence>
<feature type="transmembrane region" description="Helical" evidence="7">
    <location>
        <begin position="62"/>
        <end position="79"/>
    </location>
</feature>
<dbReference type="EMBL" id="JAUHQA010000001">
    <property type="protein sequence ID" value="MDN4480530.1"/>
    <property type="molecule type" value="Genomic_DNA"/>
</dbReference>
<evidence type="ECO:0000256" key="5">
    <source>
        <dbReference type="ARBA" id="ARBA00023136"/>
    </source>
</evidence>
<evidence type="ECO:0000256" key="2">
    <source>
        <dbReference type="ARBA" id="ARBA00022618"/>
    </source>
</evidence>
<sequence>MAVSKKRDKNVYKAPRNLGKPDDTDNPRWLLPTAVTLLIIGPAWIITYYISRAQYPLDIGDWNLLVGFAFMAAAMLLLTRWK</sequence>
<evidence type="ECO:0000256" key="3">
    <source>
        <dbReference type="ARBA" id="ARBA00022692"/>
    </source>
</evidence>
<evidence type="ECO:0000256" key="7">
    <source>
        <dbReference type="HAMAP-Rule" id="MF_00631"/>
    </source>
</evidence>
<comment type="caution">
    <text evidence="9">The sequence shown here is derived from an EMBL/GenBank/DDBJ whole genome shotgun (WGS) entry which is preliminary data.</text>
</comment>
<dbReference type="RefSeq" id="WP_301141945.1">
    <property type="nucleotide sequence ID" value="NZ_JAUHQA010000001.1"/>
</dbReference>
<protein>
    <recommendedName>
        <fullName evidence="7">Cell division protein CrgA</fullName>
    </recommendedName>
</protein>